<dbReference type="Proteomes" id="UP000029646">
    <property type="component" value="Unassembled WGS sequence"/>
</dbReference>
<reference evidence="1 2" key="1">
    <citation type="journal article" date="2014" name="Genome Announc.">
        <title>Draft Genome Sequence of Marine Flavobacterium Jejuia pallidilutea Strain 11shimoA1 and Pigmentation Mutants.</title>
        <authorList>
            <person name="Takatani N."/>
            <person name="Nakanishi M."/>
            <person name="Meirelles P."/>
            <person name="Mino S."/>
            <person name="Suda W."/>
            <person name="Oshima K."/>
            <person name="Hattori M."/>
            <person name="Ohkuma M."/>
            <person name="Hosokawa M."/>
            <person name="Miyashita K."/>
            <person name="Thompson F.L."/>
            <person name="Niwa A."/>
            <person name="Sawabe T."/>
            <person name="Sawabe T."/>
        </authorList>
    </citation>
    <scope>NUCLEOTIDE SEQUENCE [LARGE SCALE GENOMIC DNA]</scope>
    <source>
        <strain evidence="2">JCM19302</strain>
    </source>
</reference>
<organism evidence="1 2">
    <name type="scientific">Jejuia pallidilutea</name>
    <dbReference type="NCBI Taxonomy" id="504487"/>
    <lineage>
        <taxon>Bacteria</taxon>
        <taxon>Pseudomonadati</taxon>
        <taxon>Bacteroidota</taxon>
        <taxon>Flavobacteriia</taxon>
        <taxon>Flavobacteriales</taxon>
        <taxon>Flavobacteriaceae</taxon>
        <taxon>Jejuia</taxon>
    </lineage>
</organism>
<dbReference type="AlphaFoldDB" id="A0A090W2Y1"/>
<gene>
    <name evidence="1" type="ORF">JCM19302_724</name>
</gene>
<evidence type="ECO:0008006" key="3">
    <source>
        <dbReference type="Google" id="ProtNLM"/>
    </source>
</evidence>
<comment type="caution">
    <text evidence="1">The sequence shown here is derived from an EMBL/GenBank/DDBJ whole genome shotgun (WGS) entry which is preliminary data.</text>
</comment>
<proteinExistence type="predicted"/>
<accession>A0A090W2Y1</accession>
<dbReference type="EMBL" id="BBNS01000003">
    <property type="protein sequence ID" value="GAL69829.1"/>
    <property type="molecule type" value="Genomic_DNA"/>
</dbReference>
<sequence length="50" mass="5694">MDYGQTISAFDYENSQGQRLNNLLSQSKSYFGMGYRHTLNKANTIFLRGG</sequence>
<evidence type="ECO:0000313" key="1">
    <source>
        <dbReference type="EMBL" id="GAL69829.1"/>
    </source>
</evidence>
<name>A0A090W2Y1_9FLAO</name>
<protein>
    <recommendedName>
        <fullName evidence="3">Outer membrane protein</fullName>
    </recommendedName>
</protein>
<evidence type="ECO:0000313" key="2">
    <source>
        <dbReference type="Proteomes" id="UP000029646"/>
    </source>
</evidence>